<sequence length="239" mass="26539">MSKVFVGLLLGVLIGIVPLNNQAAEKMVLVYGYPDVSVWTTKRDSDGQLKNPLLTVAEKLFSEAGVEWQSRALPAKRLFKYLQEGIIPFSMLVRASTLEACCLFSERPVASTELRVFRRQASQSVNAQEDLAGKRVITIRGYSYGGLGQYLRDPQNGVIIQEATSHAEAFLLFERGRGEYLIDYQGPAEEVLAEQPVAGTVYDTYSRLDVFLVLSRTFPDAPAVLKRLEAVMTQLELDG</sequence>
<proteinExistence type="predicted"/>
<reference evidence="1 2" key="1">
    <citation type="submission" date="2021-02" db="EMBL/GenBank/DDBJ databases">
        <title>A novel species of genus Amphritea isolated from a fishpond in China.</title>
        <authorList>
            <person name="Lu H."/>
        </authorList>
    </citation>
    <scope>NUCLEOTIDE SEQUENCE [LARGE SCALE GENOMIC DNA]</scope>
    <source>
        <strain evidence="1 2">RP18W</strain>
    </source>
</reference>
<dbReference type="RefSeq" id="WP_205211077.1">
    <property type="nucleotide sequence ID" value="NZ_JAFFZO010000021.1"/>
</dbReference>
<evidence type="ECO:0000313" key="1">
    <source>
        <dbReference type="EMBL" id="MBN0988193.1"/>
    </source>
</evidence>
<gene>
    <name evidence="1" type="ORF">JW498_12540</name>
</gene>
<evidence type="ECO:0000313" key="2">
    <source>
        <dbReference type="Proteomes" id="UP000760472"/>
    </source>
</evidence>
<comment type="caution">
    <text evidence="1">The sequence shown here is derived from an EMBL/GenBank/DDBJ whole genome shotgun (WGS) entry which is preliminary data.</text>
</comment>
<keyword evidence="2" id="KW-1185">Reference proteome</keyword>
<organism evidence="1 2">
    <name type="scientific">Amphritea pacifica</name>
    <dbReference type="NCBI Taxonomy" id="2811233"/>
    <lineage>
        <taxon>Bacteria</taxon>
        <taxon>Pseudomonadati</taxon>
        <taxon>Pseudomonadota</taxon>
        <taxon>Gammaproteobacteria</taxon>
        <taxon>Oceanospirillales</taxon>
        <taxon>Oceanospirillaceae</taxon>
        <taxon>Amphritea</taxon>
    </lineage>
</organism>
<dbReference type="Gene3D" id="3.40.190.10">
    <property type="entry name" value="Periplasmic binding protein-like II"/>
    <property type="match status" value="2"/>
</dbReference>
<accession>A0ABS2W925</accession>
<protein>
    <submittedName>
        <fullName evidence="1">Transporter substrate-binding domain-containing protein</fullName>
    </submittedName>
</protein>
<dbReference type="SUPFAM" id="SSF53850">
    <property type="entry name" value="Periplasmic binding protein-like II"/>
    <property type="match status" value="1"/>
</dbReference>
<name>A0ABS2W925_9GAMM</name>
<dbReference type="Proteomes" id="UP000760472">
    <property type="component" value="Unassembled WGS sequence"/>
</dbReference>
<dbReference type="EMBL" id="JAFFZP010000018">
    <property type="protein sequence ID" value="MBN0988193.1"/>
    <property type="molecule type" value="Genomic_DNA"/>
</dbReference>